<dbReference type="EMBL" id="CBTN010000073">
    <property type="protein sequence ID" value="CDH59655.1"/>
    <property type="molecule type" value="Genomic_DNA"/>
</dbReference>
<keyword evidence="4" id="KW-1185">Reference proteome</keyword>
<reference evidence="2 4" key="1">
    <citation type="submission" date="2013-08" db="EMBL/GenBank/DDBJ databases">
        <title>Gene expansion shapes genome architecture in the human pathogen Lichtheimia corymbifera: an evolutionary genomics analysis in the ancient terrestrial Mucorales (Mucoromycotina).</title>
        <authorList>
            <person name="Schwartze V.U."/>
            <person name="Winter S."/>
            <person name="Shelest E."/>
            <person name="Marcet-Houben M."/>
            <person name="Horn F."/>
            <person name="Wehner S."/>
            <person name="Hoffmann K."/>
            <person name="Riege K."/>
            <person name="Sammeth M."/>
            <person name="Nowrousian M."/>
            <person name="Valiante V."/>
            <person name="Linde J."/>
            <person name="Jacobsen I.D."/>
            <person name="Marz M."/>
            <person name="Brakhage A.A."/>
            <person name="Gabaldon T."/>
            <person name="Bocker S."/>
            <person name="Voigt K."/>
        </authorList>
    </citation>
    <scope>NUCLEOTIDE SEQUENCE [LARGE SCALE GENOMIC DNA]</scope>
    <source>
        <strain evidence="2">FSU 9682</strain>
        <strain evidence="4">JMRC:FSU:9682</strain>
    </source>
</reference>
<feature type="chain" id="PRO_5007371644" evidence="1">
    <location>
        <begin position="23"/>
        <end position="89"/>
    </location>
</feature>
<sequence length="89" mass="9344">MKFLSISSLFIGAMLFATAVVAADNTEIDDTDAGAVTNQCETDTDCDASEGLICGQGKFCCVDSGNKLVLAPCCNGYKQQNEDGEIYCA</sequence>
<dbReference type="Proteomes" id="UP000027586">
    <property type="component" value="Unassembled WGS sequence"/>
</dbReference>
<dbReference type="EMBL" id="CBTN010000120">
    <property type="protein sequence ID" value="CDH60981.1"/>
    <property type="molecule type" value="Genomic_DNA"/>
</dbReference>
<dbReference type="AlphaFoldDB" id="A0A068SCF0"/>
<evidence type="ECO:0000313" key="4">
    <source>
        <dbReference type="Proteomes" id="UP000027586"/>
    </source>
</evidence>
<dbReference type="OrthoDB" id="2260341at2759"/>
<evidence type="ECO:0000256" key="1">
    <source>
        <dbReference type="SAM" id="SignalP"/>
    </source>
</evidence>
<name>A0A068SCF0_9FUNG</name>
<evidence type="ECO:0000313" key="3">
    <source>
        <dbReference type="EMBL" id="CDH60981.1"/>
    </source>
</evidence>
<protein>
    <submittedName>
        <fullName evidence="2">Uncharacterized protein</fullName>
    </submittedName>
</protein>
<feature type="signal peptide" evidence="1">
    <location>
        <begin position="1"/>
        <end position="22"/>
    </location>
</feature>
<evidence type="ECO:0000313" key="2">
    <source>
        <dbReference type="EMBL" id="CDH59655.1"/>
    </source>
</evidence>
<organism evidence="2 4">
    <name type="scientific">Lichtheimia corymbifera JMRC:FSU:9682</name>
    <dbReference type="NCBI Taxonomy" id="1263082"/>
    <lineage>
        <taxon>Eukaryota</taxon>
        <taxon>Fungi</taxon>
        <taxon>Fungi incertae sedis</taxon>
        <taxon>Mucoromycota</taxon>
        <taxon>Mucoromycotina</taxon>
        <taxon>Mucoromycetes</taxon>
        <taxon>Mucorales</taxon>
        <taxon>Lichtheimiaceae</taxon>
        <taxon>Lichtheimia</taxon>
    </lineage>
</organism>
<comment type="caution">
    <text evidence="2">The sequence shown here is derived from an EMBL/GenBank/DDBJ whole genome shotgun (WGS) entry which is preliminary data.</text>
</comment>
<proteinExistence type="predicted"/>
<dbReference type="VEuPathDB" id="FungiDB:LCOR_11756.1"/>
<accession>A0A068SCF0</accession>
<keyword evidence="1" id="KW-0732">Signal</keyword>
<dbReference type="VEuPathDB" id="FungiDB:LCOR_10462.1"/>
<gene>
    <name evidence="2" type="ORF">LCOR_10462.1</name>
    <name evidence="3" type="ORF">LCOR_11756.1</name>
</gene>